<evidence type="ECO:0000256" key="1">
    <source>
        <dbReference type="SAM" id="MobiDB-lite"/>
    </source>
</evidence>
<reference evidence="2" key="2">
    <citation type="submission" date="2021-04" db="EMBL/GenBank/DDBJ databases">
        <authorList>
            <person name="Gilroy R."/>
        </authorList>
    </citation>
    <scope>NUCLEOTIDE SEQUENCE</scope>
    <source>
        <strain evidence="2">CHK192-8294</strain>
    </source>
</reference>
<dbReference type="EMBL" id="DWXO01000018">
    <property type="protein sequence ID" value="HJB79652.1"/>
    <property type="molecule type" value="Genomic_DNA"/>
</dbReference>
<comment type="caution">
    <text evidence="2">The sequence shown here is derived from an EMBL/GenBank/DDBJ whole genome shotgun (WGS) entry which is preliminary data.</text>
</comment>
<sequence>MIGVYGIGWGSSSAYWGRTAAAGQGGRITAVSRAQTQAADQPVTPVTAAPTVSRDQPSGVTLTGPAAVSNYREGADPVELSVRGRIQYLSQEELDAEVEKAKSPQEVMEEGECQTCKERKYQDGSNDPGVSFKTPTNIAPEQAAVTVRGHEQEHVVREQAEAQRENREVVSQSVTYHTAICPECGKTYVSGGTTRTTTRAAEAQTAADPTRQGGQIPFFAVA</sequence>
<evidence type="ECO:0000313" key="2">
    <source>
        <dbReference type="EMBL" id="HJB79652.1"/>
    </source>
</evidence>
<feature type="region of interest" description="Disordered" evidence="1">
    <location>
        <begin position="34"/>
        <end position="62"/>
    </location>
</feature>
<protein>
    <submittedName>
        <fullName evidence="2">Uncharacterized protein</fullName>
    </submittedName>
</protein>
<gene>
    <name evidence="2" type="ORF">H9712_01570</name>
</gene>
<evidence type="ECO:0000313" key="3">
    <source>
        <dbReference type="Proteomes" id="UP000823921"/>
    </source>
</evidence>
<dbReference type="Proteomes" id="UP000823921">
    <property type="component" value="Unassembled WGS sequence"/>
</dbReference>
<dbReference type="AlphaFoldDB" id="A0A9D2S9V4"/>
<accession>A0A9D2S9V4</accession>
<organism evidence="2 3">
    <name type="scientific">Candidatus Flavonifractor intestinigallinarum</name>
    <dbReference type="NCBI Taxonomy" id="2838586"/>
    <lineage>
        <taxon>Bacteria</taxon>
        <taxon>Bacillati</taxon>
        <taxon>Bacillota</taxon>
        <taxon>Clostridia</taxon>
        <taxon>Eubacteriales</taxon>
        <taxon>Oscillospiraceae</taxon>
        <taxon>Flavonifractor</taxon>
    </lineage>
</organism>
<reference evidence="2" key="1">
    <citation type="journal article" date="2021" name="PeerJ">
        <title>Extensive microbial diversity within the chicken gut microbiome revealed by metagenomics and culture.</title>
        <authorList>
            <person name="Gilroy R."/>
            <person name="Ravi A."/>
            <person name="Getino M."/>
            <person name="Pursley I."/>
            <person name="Horton D.L."/>
            <person name="Alikhan N.F."/>
            <person name="Baker D."/>
            <person name="Gharbi K."/>
            <person name="Hall N."/>
            <person name="Watson M."/>
            <person name="Adriaenssens E.M."/>
            <person name="Foster-Nyarko E."/>
            <person name="Jarju S."/>
            <person name="Secka A."/>
            <person name="Antonio M."/>
            <person name="Oren A."/>
            <person name="Chaudhuri R.R."/>
            <person name="La Ragione R."/>
            <person name="Hildebrand F."/>
            <person name="Pallen M.J."/>
        </authorList>
    </citation>
    <scope>NUCLEOTIDE SEQUENCE</scope>
    <source>
        <strain evidence="2">CHK192-8294</strain>
    </source>
</reference>
<name>A0A9D2S9V4_9FIRM</name>
<proteinExistence type="predicted"/>